<dbReference type="InterPro" id="IPR008145">
    <property type="entry name" value="GK/Ca_channel_bsu"/>
</dbReference>
<name>A0A3D9Z463_9HYPH</name>
<dbReference type="InterPro" id="IPR027417">
    <property type="entry name" value="P-loop_NTPase"/>
</dbReference>
<evidence type="ECO:0000313" key="8">
    <source>
        <dbReference type="EMBL" id="REF89020.1"/>
    </source>
</evidence>
<dbReference type="AlphaFoldDB" id="A0A3D9Z463"/>
<proteinExistence type="inferred from homology"/>
<comment type="catalytic activity">
    <reaction evidence="1 6">
        <text>alpha-D-ribose 1,5-bisphosphate + ATP = 5-phospho-alpha-D-ribose 1-diphosphate + ADP</text>
        <dbReference type="Rhea" id="RHEA:20109"/>
        <dbReference type="ChEBI" id="CHEBI:30616"/>
        <dbReference type="ChEBI" id="CHEBI:58017"/>
        <dbReference type="ChEBI" id="CHEBI:68688"/>
        <dbReference type="ChEBI" id="CHEBI:456216"/>
        <dbReference type="EC" id="2.7.4.23"/>
    </reaction>
</comment>
<dbReference type="PANTHER" id="PTHR23117:SF8">
    <property type="entry name" value="RIBOSE 1,5-BISPHOSPHATE PHOSPHOKINASE PHNN"/>
    <property type="match status" value="1"/>
</dbReference>
<comment type="function">
    <text evidence="6">Catalyzes the phosphorylation of ribose 1,5-bisphosphate to 5-phospho-D-ribosyl alpha-1-diphosphate (PRPP).</text>
</comment>
<sequence>MSAWPGIFVCLVGPSGAGKDTLLRLAREKLAVEPGFSFPRRGVTRPPSAHEEHTELGEETFAEGLRDGRFALAWRAHGLGYAIGRDVLPALAAGDVVICNVSRDVIAAARQNFPHVAAVLVTASDHELARRLIARGRETSADIDQRLARNRDVFKHFVADFVIDNSGALPEAAEKLAAILRALRSAERRETAAGSMNNLI</sequence>
<dbReference type="RefSeq" id="WP_115834846.1">
    <property type="nucleotide sequence ID" value="NZ_CP025086.1"/>
</dbReference>
<evidence type="ECO:0000256" key="5">
    <source>
        <dbReference type="ARBA" id="ARBA00022840"/>
    </source>
</evidence>
<dbReference type="UniPathway" id="UPA00087">
    <property type="reaction ID" value="UER00175"/>
</dbReference>
<reference evidence="8 9" key="1">
    <citation type="submission" date="2018-08" db="EMBL/GenBank/DDBJ databases">
        <title>Genomic Encyclopedia of Type Strains, Phase IV (KMG-IV): sequencing the most valuable type-strain genomes for metagenomic binning, comparative biology and taxonomic classification.</title>
        <authorList>
            <person name="Goeker M."/>
        </authorList>
    </citation>
    <scope>NUCLEOTIDE SEQUENCE [LARGE SCALE GENOMIC DNA]</scope>
    <source>
        <strain evidence="8 9">BW863</strain>
    </source>
</reference>
<evidence type="ECO:0000256" key="3">
    <source>
        <dbReference type="ARBA" id="ARBA00022679"/>
    </source>
</evidence>
<evidence type="ECO:0000256" key="2">
    <source>
        <dbReference type="ARBA" id="ARBA00005069"/>
    </source>
</evidence>
<comment type="similarity">
    <text evidence="6">Belongs to the ribose 1,5-bisphosphokinase family.</text>
</comment>
<evidence type="ECO:0000259" key="7">
    <source>
        <dbReference type="PROSITE" id="PS50052"/>
    </source>
</evidence>
<dbReference type="GO" id="GO:0005829">
    <property type="term" value="C:cytosol"/>
    <property type="evidence" value="ECO:0007669"/>
    <property type="project" value="TreeGrafter"/>
</dbReference>
<dbReference type="NCBIfam" id="TIGR02322">
    <property type="entry name" value="phosphon_PhnN"/>
    <property type="match status" value="1"/>
</dbReference>
<protein>
    <recommendedName>
        <fullName evidence="6">Ribose 1,5-bisphosphate phosphokinase PhnN</fullName>
        <ecNumber evidence="6">2.7.4.23</ecNumber>
    </recommendedName>
    <alternativeName>
        <fullName evidence="6">Ribose 1,5-bisphosphokinase</fullName>
    </alternativeName>
</protein>
<dbReference type="InterPro" id="IPR012699">
    <property type="entry name" value="PhnN"/>
</dbReference>
<organism evidence="8 9">
    <name type="scientific">Methylovirgula ligni</name>
    <dbReference type="NCBI Taxonomy" id="569860"/>
    <lineage>
        <taxon>Bacteria</taxon>
        <taxon>Pseudomonadati</taxon>
        <taxon>Pseudomonadota</taxon>
        <taxon>Alphaproteobacteria</taxon>
        <taxon>Hyphomicrobiales</taxon>
        <taxon>Beijerinckiaceae</taxon>
        <taxon>Methylovirgula</taxon>
    </lineage>
</organism>
<evidence type="ECO:0000256" key="4">
    <source>
        <dbReference type="ARBA" id="ARBA00022741"/>
    </source>
</evidence>
<dbReference type="Proteomes" id="UP000256900">
    <property type="component" value="Unassembled WGS sequence"/>
</dbReference>
<dbReference type="GO" id="GO:0006015">
    <property type="term" value="P:5-phosphoribose 1-diphosphate biosynthetic process"/>
    <property type="evidence" value="ECO:0007669"/>
    <property type="project" value="UniProtKB-UniRule"/>
</dbReference>
<dbReference type="GO" id="GO:0005524">
    <property type="term" value="F:ATP binding"/>
    <property type="evidence" value="ECO:0007669"/>
    <property type="project" value="UniProtKB-KW"/>
</dbReference>
<dbReference type="PROSITE" id="PS50052">
    <property type="entry name" value="GUANYLATE_KINASE_2"/>
    <property type="match status" value="1"/>
</dbReference>
<evidence type="ECO:0000313" key="9">
    <source>
        <dbReference type="Proteomes" id="UP000256900"/>
    </source>
</evidence>
<dbReference type="InterPro" id="IPR008144">
    <property type="entry name" value="Guanylate_kin-like_dom"/>
</dbReference>
<dbReference type="Pfam" id="PF00625">
    <property type="entry name" value="Guanylate_kin"/>
    <property type="match status" value="1"/>
</dbReference>
<dbReference type="Gene3D" id="3.40.50.300">
    <property type="entry name" value="P-loop containing nucleotide triphosphate hydrolases"/>
    <property type="match status" value="1"/>
</dbReference>
<keyword evidence="4 6" id="KW-0547">Nucleotide-binding</keyword>
<dbReference type="SUPFAM" id="SSF52540">
    <property type="entry name" value="P-loop containing nucleoside triphosphate hydrolases"/>
    <property type="match status" value="1"/>
</dbReference>
<gene>
    <name evidence="6" type="primary">phnN</name>
    <name evidence="8" type="ORF">DES32_0234</name>
</gene>
<dbReference type="OrthoDB" id="341217at2"/>
<dbReference type="HAMAP" id="MF_00836">
    <property type="entry name" value="PhnN"/>
    <property type="match status" value="1"/>
</dbReference>
<accession>A0A3D9Z463</accession>
<dbReference type="SMART" id="SM00072">
    <property type="entry name" value="GuKc"/>
    <property type="match status" value="1"/>
</dbReference>
<keyword evidence="5 6" id="KW-0067">ATP-binding</keyword>
<evidence type="ECO:0000256" key="6">
    <source>
        <dbReference type="HAMAP-Rule" id="MF_00836"/>
    </source>
</evidence>
<feature type="domain" description="Guanylate kinase-like" evidence="7">
    <location>
        <begin position="6"/>
        <end position="181"/>
    </location>
</feature>
<keyword evidence="8" id="KW-0418">Kinase</keyword>
<evidence type="ECO:0000256" key="1">
    <source>
        <dbReference type="ARBA" id="ARBA00000373"/>
    </source>
</evidence>
<feature type="binding site" evidence="6">
    <location>
        <begin position="13"/>
        <end position="20"/>
    </location>
    <ligand>
        <name>ATP</name>
        <dbReference type="ChEBI" id="CHEBI:30616"/>
    </ligand>
</feature>
<comment type="caution">
    <text evidence="8">The sequence shown here is derived from an EMBL/GenBank/DDBJ whole genome shotgun (WGS) entry which is preliminary data.</text>
</comment>
<keyword evidence="9" id="KW-1185">Reference proteome</keyword>
<dbReference type="PANTHER" id="PTHR23117">
    <property type="entry name" value="GUANYLATE KINASE-RELATED"/>
    <property type="match status" value="1"/>
</dbReference>
<dbReference type="EMBL" id="QUMO01000001">
    <property type="protein sequence ID" value="REF89020.1"/>
    <property type="molecule type" value="Genomic_DNA"/>
</dbReference>
<comment type="pathway">
    <text evidence="2 6">Metabolic intermediate biosynthesis; 5-phospho-alpha-D-ribose 1-diphosphate biosynthesis; 5-phospho-alpha-D-ribose 1-diphosphate from D-ribose 5-phosphate (route II): step 3/3.</text>
</comment>
<keyword evidence="3 6" id="KW-0808">Transferase</keyword>
<dbReference type="GO" id="GO:0033863">
    <property type="term" value="F:ribose 1,5-bisphosphate phosphokinase activity"/>
    <property type="evidence" value="ECO:0007669"/>
    <property type="project" value="UniProtKB-UniRule"/>
</dbReference>
<dbReference type="EC" id="2.7.4.23" evidence="6"/>
<dbReference type="GO" id="GO:0019634">
    <property type="term" value="P:organic phosphonate metabolic process"/>
    <property type="evidence" value="ECO:0007669"/>
    <property type="project" value="UniProtKB-UniRule"/>
</dbReference>